<dbReference type="AlphaFoldDB" id="A0A7Z0IJS1"/>
<dbReference type="PANTHER" id="PTHR30528:SF0">
    <property type="entry name" value="CYTOPLASMIC PROTEIN"/>
    <property type="match status" value="1"/>
</dbReference>
<sequence>MRLRLSQARRIALAAQGFGAARPARPVGMRDVQREITRLGQFQIDSINVVTRAHFMPLFSRLGPYDPALLERAAHRPPRRLFEYWGHAASLIDVTLQPALRWRMARAADEAWGSMIRIREQHPGLVERIRADVLDSARPITARQIEHDEVRVRDHWGWNWSSVKTACEWLFWAGEITSARRNTQFERAYAAPERVLPSSIIEAPTPGREEAIRELVRRSARALGIGTLACLADYFRVSTADAATAVAELEAGGELVPARVEGWDRPLWLWHDARRPRRILARALVSPFDSLIFERRRLRELFGIDYTIEIYVPEAKRRYGYYVYPFLLGETFAARVDLKADRAAGLLRVRAAWLEPGHDPGCVAPELAAELSIMAGWLGLSGVAVEPRGDLAGALAVATG</sequence>
<dbReference type="Pfam" id="PF06224">
    <property type="entry name" value="AlkZ-like"/>
    <property type="match status" value="1"/>
</dbReference>
<organism evidence="1 2">
    <name type="scientific">Naumannella cuiyingiana</name>
    <dbReference type="NCBI Taxonomy" id="1347891"/>
    <lineage>
        <taxon>Bacteria</taxon>
        <taxon>Bacillati</taxon>
        <taxon>Actinomycetota</taxon>
        <taxon>Actinomycetes</taxon>
        <taxon>Propionibacteriales</taxon>
        <taxon>Propionibacteriaceae</taxon>
        <taxon>Naumannella</taxon>
    </lineage>
</organism>
<dbReference type="RefSeq" id="WP_343045822.1">
    <property type="nucleotide sequence ID" value="NZ_JACBZS010000001.1"/>
</dbReference>
<dbReference type="Proteomes" id="UP000527616">
    <property type="component" value="Unassembled WGS sequence"/>
</dbReference>
<keyword evidence="2" id="KW-1185">Reference proteome</keyword>
<protein>
    <recommendedName>
        <fullName evidence="3">Winged helix-turn-helix domain-containing protein</fullName>
    </recommendedName>
</protein>
<dbReference type="PANTHER" id="PTHR30528">
    <property type="entry name" value="CYTOPLASMIC PROTEIN"/>
    <property type="match status" value="1"/>
</dbReference>
<evidence type="ECO:0008006" key="3">
    <source>
        <dbReference type="Google" id="ProtNLM"/>
    </source>
</evidence>
<proteinExistence type="predicted"/>
<gene>
    <name evidence="1" type="ORF">GGQ54_000404</name>
</gene>
<name>A0A7Z0IJS1_9ACTN</name>
<dbReference type="EMBL" id="JACBZS010000001">
    <property type="protein sequence ID" value="NYI69844.1"/>
    <property type="molecule type" value="Genomic_DNA"/>
</dbReference>
<comment type="caution">
    <text evidence="1">The sequence shown here is derived from an EMBL/GenBank/DDBJ whole genome shotgun (WGS) entry which is preliminary data.</text>
</comment>
<evidence type="ECO:0000313" key="2">
    <source>
        <dbReference type="Proteomes" id="UP000527616"/>
    </source>
</evidence>
<accession>A0A7Z0IJS1</accession>
<dbReference type="InterPro" id="IPR009351">
    <property type="entry name" value="AlkZ-like"/>
</dbReference>
<reference evidence="1 2" key="1">
    <citation type="submission" date="2020-07" db="EMBL/GenBank/DDBJ databases">
        <title>Sequencing the genomes of 1000 actinobacteria strains.</title>
        <authorList>
            <person name="Klenk H.-P."/>
        </authorList>
    </citation>
    <scope>NUCLEOTIDE SEQUENCE [LARGE SCALE GENOMIC DNA]</scope>
    <source>
        <strain evidence="1 2">DSM 103164</strain>
    </source>
</reference>
<evidence type="ECO:0000313" key="1">
    <source>
        <dbReference type="EMBL" id="NYI69844.1"/>
    </source>
</evidence>